<protein>
    <recommendedName>
        <fullName evidence="3">Transposase</fullName>
    </recommendedName>
</protein>
<gene>
    <name evidence="1" type="ORF">BjapCC829_48820</name>
</gene>
<reference evidence="1" key="1">
    <citation type="submission" date="2021-11" db="EMBL/GenBank/DDBJ databases">
        <title>Australian commercial rhizobial inoculants.</title>
        <authorList>
            <person name="Kohlmeier M.G."/>
            <person name="O'Hara G.W."/>
            <person name="Colombi E."/>
            <person name="Ramsay J.P."/>
            <person name="Terpolilli J."/>
        </authorList>
    </citation>
    <scope>NUCLEOTIDE SEQUENCE</scope>
    <source>
        <strain evidence="1">CC829</strain>
        <plasmid evidence="1">pCC829_2</plasmid>
    </source>
</reference>
<geneLocation type="plasmid" evidence="1 2">
    <name>pCC829_2</name>
</geneLocation>
<keyword evidence="1" id="KW-0614">Plasmid</keyword>
<dbReference type="RefSeq" id="WP_231145969.1">
    <property type="nucleotide sequence ID" value="NZ_CP088102.1"/>
</dbReference>
<evidence type="ECO:0000313" key="2">
    <source>
        <dbReference type="Proteomes" id="UP001430990"/>
    </source>
</evidence>
<dbReference type="EMBL" id="CP088102">
    <property type="protein sequence ID" value="UFW92173.1"/>
    <property type="molecule type" value="Genomic_DNA"/>
</dbReference>
<accession>A0ABY3R2G3</accession>
<dbReference type="Proteomes" id="UP001430990">
    <property type="component" value="Plasmid pCC829_2"/>
</dbReference>
<sequence>MSLPHTAEPADRTLRSPTIPIAAKPRITARAFVQSGFNEVAQLRMPRQHVSATSQNPPDSGLGGFVILCCIATSREDEMRPRERRETGEQDLFRSRLDQIIDMKHPLAKLARTVDWGFLEGVLLRRGVLPLREGDAAQLSRLYERG</sequence>
<evidence type="ECO:0008006" key="3">
    <source>
        <dbReference type="Google" id="ProtNLM"/>
    </source>
</evidence>
<proteinExistence type="predicted"/>
<evidence type="ECO:0000313" key="1">
    <source>
        <dbReference type="EMBL" id="UFW92173.1"/>
    </source>
</evidence>
<organism evidence="1 2">
    <name type="scientific">Bradyrhizobium barranii</name>
    <dbReference type="NCBI Taxonomy" id="2992140"/>
    <lineage>
        <taxon>Bacteria</taxon>
        <taxon>Pseudomonadati</taxon>
        <taxon>Pseudomonadota</taxon>
        <taxon>Alphaproteobacteria</taxon>
        <taxon>Hyphomicrobiales</taxon>
        <taxon>Nitrobacteraceae</taxon>
        <taxon>Bradyrhizobium</taxon>
    </lineage>
</organism>
<name>A0ABY3R2G3_9BRAD</name>
<keyword evidence="2" id="KW-1185">Reference proteome</keyword>